<dbReference type="Proteomes" id="UP000594638">
    <property type="component" value="Unassembled WGS sequence"/>
</dbReference>
<organism evidence="2 3">
    <name type="scientific">Olea europaea subsp. europaea</name>
    <dbReference type="NCBI Taxonomy" id="158383"/>
    <lineage>
        <taxon>Eukaryota</taxon>
        <taxon>Viridiplantae</taxon>
        <taxon>Streptophyta</taxon>
        <taxon>Embryophyta</taxon>
        <taxon>Tracheophyta</taxon>
        <taxon>Spermatophyta</taxon>
        <taxon>Magnoliopsida</taxon>
        <taxon>eudicotyledons</taxon>
        <taxon>Gunneridae</taxon>
        <taxon>Pentapetalae</taxon>
        <taxon>asterids</taxon>
        <taxon>lamiids</taxon>
        <taxon>Lamiales</taxon>
        <taxon>Oleaceae</taxon>
        <taxon>Oleeae</taxon>
        <taxon>Olea</taxon>
    </lineage>
</organism>
<dbReference type="OrthoDB" id="639110at2759"/>
<feature type="compositionally biased region" description="Basic and acidic residues" evidence="1">
    <location>
        <begin position="116"/>
        <end position="139"/>
    </location>
</feature>
<feature type="region of interest" description="Disordered" evidence="1">
    <location>
        <begin position="1"/>
        <end position="139"/>
    </location>
</feature>
<dbReference type="Gramene" id="OE9A065829T2">
    <property type="protein sequence ID" value="OE9A065829C2"/>
    <property type="gene ID" value="OE9A065829"/>
</dbReference>
<feature type="compositionally biased region" description="Basic residues" evidence="1">
    <location>
        <begin position="43"/>
        <end position="60"/>
    </location>
</feature>
<dbReference type="PANTHER" id="PTHR14386:SF2">
    <property type="entry name" value="PROTEIN FAM204A"/>
    <property type="match status" value="1"/>
</dbReference>
<dbReference type="AlphaFoldDB" id="A0A8S0U5Z0"/>
<evidence type="ECO:0000313" key="3">
    <source>
        <dbReference type="Proteomes" id="UP000594638"/>
    </source>
</evidence>
<feature type="compositionally biased region" description="Basic and acidic residues" evidence="1">
    <location>
        <begin position="1"/>
        <end position="13"/>
    </location>
</feature>
<keyword evidence="3" id="KW-1185">Reference proteome</keyword>
<evidence type="ECO:0000313" key="2">
    <source>
        <dbReference type="EMBL" id="CAA3012976.1"/>
    </source>
</evidence>
<dbReference type="InterPro" id="IPR037690">
    <property type="entry name" value="FAM204A"/>
</dbReference>
<dbReference type="PANTHER" id="PTHR14386">
    <property type="entry name" value="PROTEIN FAM204A"/>
    <property type="match status" value="1"/>
</dbReference>
<comment type="caution">
    <text evidence="2">The sequence shown here is derived from an EMBL/GenBank/DDBJ whole genome shotgun (WGS) entry which is preliminary data.</text>
</comment>
<protein>
    <submittedName>
        <fullName evidence="2">Uncharacterized protein</fullName>
    </submittedName>
</protein>
<accession>A0A8S0U5Z0</accession>
<dbReference type="EMBL" id="CACTIH010007419">
    <property type="protein sequence ID" value="CAA3012976.1"/>
    <property type="molecule type" value="Genomic_DNA"/>
</dbReference>
<sequence>MERGEADDGRREASIASAASLMPNFKPKSGLTPSQLSKFQELHRRRLQIKARSKIKKKPKGLVESVGKSCGNDINGKECTDGNPSKSISNSSFLSPENSLGHTSSLEQGRVAANKASKERQKLHWGLDAKERWERKSNM</sequence>
<evidence type="ECO:0000256" key="1">
    <source>
        <dbReference type="SAM" id="MobiDB-lite"/>
    </source>
</evidence>
<reference evidence="2 3" key="1">
    <citation type="submission" date="2019-12" db="EMBL/GenBank/DDBJ databases">
        <authorList>
            <person name="Alioto T."/>
            <person name="Alioto T."/>
            <person name="Gomez Garrido J."/>
        </authorList>
    </citation>
    <scope>NUCLEOTIDE SEQUENCE [LARGE SCALE GENOMIC DNA]</scope>
</reference>
<gene>
    <name evidence="2" type="ORF">OLEA9_A065829</name>
</gene>
<proteinExistence type="predicted"/>
<feature type="compositionally biased region" description="Polar residues" evidence="1">
    <location>
        <begin position="82"/>
        <end position="107"/>
    </location>
</feature>
<name>A0A8S0U5Z0_OLEEU</name>